<evidence type="ECO:0000259" key="2">
    <source>
        <dbReference type="Pfam" id="PF14252"/>
    </source>
</evidence>
<dbReference type="InterPro" id="IPR001343">
    <property type="entry name" value="Hemolysn_Ca-bd"/>
</dbReference>
<dbReference type="SUPFAM" id="SSF117281">
    <property type="entry name" value="Kelch motif"/>
    <property type="match status" value="1"/>
</dbReference>
<dbReference type="SUPFAM" id="SSF51126">
    <property type="entry name" value="Pectin lyase-like"/>
    <property type="match status" value="2"/>
</dbReference>
<dbReference type="Pfam" id="PF13946">
    <property type="entry name" value="DUF4214"/>
    <property type="match status" value="1"/>
</dbReference>
<reference evidence="3 4" key="1">
    <citation type="submission" date="2019-03" db="EMBL/GenBank/DDBJ databases">
        <title>Genomic Encyclopedia of Type Strains, Phase IV (KMG-IV): sequencing the most valuable type-strain genomes for metagenomic binning, comparative biology and taxonomic classification.</title>
        <authorList>
            <person name="Goeker M."/>
        </authorList>
    </citation>
    <scope>NUCLEOTIDE SEQUENCE [LARGE SCALE GENOMIC DNA]</scope>
    <source>
        <strain evidence="3 4">DSM 24984</strain>
    </source>
</reference>
<dbReference type="SUPFAM" id="SSF51120">
    <property type="entry name" value="beta-Roll"/>
    <property type="match status" value="2"/>
</dbReference>
<dbReference type="PROSITE" id="PS00330">
    <property type="entry name" value="HEMOLYSIN_CALCIUM"/>
    <property type="match status" value="4"/>
</dbReference>
<dbReference type="InterPro" id="IPR025592">
    <property type="entry name" value="DUF4347"/>
</dbReference>
<dbReference type="Pfam" id="PF00353">
    <property type="entry name" value="HemolysinCabind"/>
    <property type="match status" value="4"/>
</dbReference>
<evidence type="ECO:0000259" key="1">
    <source>
        <dbReference type="Pfam" id="PF13946"/>
    </source>
</evidence>
<dbReference type="OrthoDB" id="6091599at2"/>
<feature type="domain" description="DUF4214" evidence="1">
    <location>
        <begin position="4569"/>
        <end position="4637"/>
    </location>
</feature>
<gene>
    <name evidence="3" type="ORF">C8D98_0758</name>
</gene>
<evidence type="ECO:0000313" key="4">
    <source>
        <dbReference type="Proteomes" id="UP000294614"/>
    </source>
</evidence>
<dbReference type="Gene3D" id="2.160.20.10">
    <property type="entry name" value="Single-stranded right-handed beta-helix, Pectin lyase-like"/>
    <property type="match status" value="1"/>
</dbReference>
<feature type="domain" description="DUF4347" evidence="2">
    <location>
        <begin position="9"/>
        <end position="156"/>
    </location>
</feature>
<dbReference type="Proteomes" id="UP000294614">
    <property type="component" value="Unassembled WGS sequence"/>
</dbReference>
<dbReference type="InterPro" id="IPR015915">
    <property type="entry name" value="Kelch-typ_b-propeller"/>
</dbReference>
<accession>A0A4R1KDR1</accession>
<dbReference type="SMART" id="SM00710">
    <property type="entry name" value="PbH1"/>
    <property type="match status" value="24"/>
</dbReference>
<dbReference type="GO" id="GO:0005509">
    <property type="term" value="F:calcium ion binding"/>
    <property type="evidence" value="ECO:0007669"/>
    <property type="project" value="InterPro"/>
</dbReference>
<name>A0A4R1KDR1_9BACT</name>
<dbReference type="InterPro" id="IPR012334">
    <property type="entry name" value="Pectin_lyas_fold"/>
</dbReference>
<keyword evidence="4" id="KW-1185">Reference proteome</keyword>
<dbReference type="InterPro" id="IPR011050">
    <property type="entry name" value="Pectin_lyase_fold/virulence"/>
</dbReference>
<dbReference type="InterPro" id="IPR011049">
    <property type="entry name" value="Serralysin-like_metalloprot_C"/>
</dbReference>
<dbReference type="RefSeq" id="WP_132872142.1">
    <property type="nucleotide sequence ID" value="NZ_SMGG01000003.1"/>
</dbReference>
<comment type="caution">
    <text evidence="3">The sequence shown here is derived from an EMBL/GenBank/DDBJ whole genome shotgun (WGS) entry which is preliminary data.</text>
</comment>
<dbReference type="EMBL" id="SMGG01000003">
    <property type="protein sequence ID" value="TCK62237.1"/>
    <property type="molecule type" value="Genomic_DNA"/>
</dbReference>
<dbReference type="Pfam" id="PF14252">
    <property type="entry name" value="DUF4347"/>
    <property type="match status" value="1"/>
</dbReference>
<organism evidence="3 4">
    <name type="scientific">Seleniivibrio woodruffii</name>
    <dbReference type="NCBI Taxonomy" id="1078050"/>
    <lineage>
        <taxon>Bacteria</taxon>
        <taxon>Pseudomonadati</taxon>
        <taxon>Deferribacterota</taxon>
        <taxon>Deferribacteres</taxon>
        <taxon>Deferribacterales</taxon>
        <taxon>Geovibrionaceae</taxon>
        <taxon>Seleniivibrio</taxon>
    </lineage>
</organism>
<dbReference type="InterPro" id="IPR025282">
    <property type="entry name" value="DUF4214"/>
</dbReference>
<dbReference type="InterPro" id="IPR018511">
    <property type="entry name" value="Hemolysin-typ_Ca-bd_CS"/>
</dbReference>
<dbReference type="Gene3D" id="2.150.10.10">
    <property type="entry name" value="Serralysin-like metalloprotease, C-terminal"/>
    <property type="match status" value="2"/>
</dbReference>
<protein>
    <submittedName>
        <fullName evidence="3">Hemolysin type calcium-binding protein</fullName>
    </submittedName>
</protein>
<dbReference type="InterPro" id="IPR006626">
    <property type="entry name" value="PbH1"/>
</dbReference>
<proteinExistence type="predicted"/>
<evidence type="ECO:0000313" key="3">
    <source>
        <dbReference type="EMBL" id="TCK62237.1"/>
    </source>
</evidence>
<dbReference type="PRINTS" id="PR00313">
    <property type="entry name" value="CABNDNGRPT"/>
</dbReference>
<sequence length="4649" mass="477217">MSSFKQVSFVLNNVENYQQLAAEAGANSEVFIINSELDALEQMAEILQDYSDLDALHIISHGSSGVINLGSVQLSDTNINEYSAVLSVIGSSLSEEGDILVYGCNVASGYEGKSLIASLAQATGADIAASEDLTGAADKGGDWVLEFRSAEINVDSVSAEYAGVLDSVTYTFEVEDPLWSVLSTVSGGFADGYPSSLKYSAPDGNTLVFTLDDPDNAGFSIFQPMTGGELLWSGENDSYSSHPHSISIAMEGGGAFNPTSIKAAWDAAGNYIGNPVDGRPTPDITVTAYDENGDAIPGKSVTIHDVTSPQGFVTFDLSSFGSVYKIVVSTTGADLMLDDLVLDNTPAPSDTALLTFEAGDGTTSGLGTKTVTYDDTGSGVEFTVEATASQIISSSVGGAPDGRADAEALYFGWDEKETSIKVSVESGKAFDLVSFYISNQNGAGNEDFTITTDSGGSYTFTFIDTGSITKQLVTIPAGDADFNGITWFTITSPAGGAFIELDNISVENITAAAADAAPTLAATGATPSYAEGSTTGVDLFSSVTADTNDSGQVFTGFIVTVTNVSDTTEYLTIGGTDVALTNGNSVAVSGGTASVSIAAGTATVTVSGVSLANAAMGTLIDGITYKNLDTTATNGNRVVTVTQITDDGSSSNTAAPNISATVNVSGPIDITFDFEANTSPVSDDTGATVDSTATQTKNGETIEIVSTGGDFSVGAESAIFGMDIGAGFSGDILSFDMMDGDLDSEYASTRIDVDLQSGKYFTLKSISIFDNYNVDHIGQDIKIIASNGTEYTVVIDYEGDDNGGVTVDLSGVAGFDNITSFYIYANGLPMQLVIDNIELVNISSTPVLTAPTLSATGETPTFTEGGSDVDLFDTVTADTNDSGQDFTGFVLTVTNVADTTEYLTIGGTDVALTNGNSVSVSGGTASVSISGGTATVTVTGLNLNDSAFSSLIDGMTYKNTSGSVTIGNRVITVTQVTDEGSSNNTYSPNITSTVTVADSVSSLPYTILLRLTDTLNANFNTMAGYNIDGDKGSAIADSRYAMPDRLSSNMLVHGNLIYAVIYDNNANLYATFAKFDGVDFTFYEGITFSAVSTMVAADDGDVYMLATASTDSSKYYLYKFDAQTETVSKVIDIISHQSIIFEYADGKLYFACNEASGSYISGGVYTYDGTTVSALTISGGSTILGAPSNQSSYVVEFNGTTYIVGSETVGGNSIKNIYKIDGSGNAVKVTSNANQYLHPGQMCEYNGRLYFTLTDLTPSSETSYLYSIGTGASETPQLEWAGTRVYQATVLNGELYVVGGASAYALDLYKYDGSAFNKITNINTANNAYGITNLTYHDGKIYFLATAGIDNLRSLYAYDGTSTELIVSYTDLGGSGIRNELVNDIYNSTPLDIFNGNMAAFLTGARGIVYGESGDVITVAPNLVITDVDGNNITGATVEFSEGFQAGDLLAITEASGITASYNSSTGVLTLSGTATIAEYQAVLRTLELTAADETGDRVLLLRVTDESGTTSSATNLNAFASVAIADSESETVIVDFASMPTGLAESGWAGECSVASSNLDNIKFIMTASAVGTSLGSIVTQSDSGGGLQYNATDDTMYASVNNAWDLTTIRNVMSLVIASENGESFEFHGFTVKGSVMSLSGMNIVGYKDGVQVAQQSVAALSNSVNNIVLSSDFDDVDVVWITRVAGTFRAQFDDFIIIEKVSSAFAAPTLSATGATPVFDEASGTVVDLFSTVTADTNDSGQVFTGLKLTVTNVADTTEYLTIDGTDVALTNGNSVSVSGGTASVSISGGTATVTLTGFSLSNTDMGTLVDGITYKNDDSTATAGNRVVTITQITDDGASANTAALSISSTVTVREPSITSATYDASTGELVVTGAGLTAGDSIDTTKLTITGEGGNTYTLAGSYTVTASSATSFTVTLDATDQLFVEGLLNKNGTSSAGSTTFNLGAAAEWTAGAPADSTGNGVTVSNLSAPAISGVSYNAFTGVLTVTGTNFVHQPGAANDIDVSAFTFTGEGGGTYSLTNTSDVEITSATSFTVTLSATDEAAVEAILNANGTSSSDSTVYNIAVADNWNGPVTGGDISDSTTAVNVTGHGTAPVLDLNGGTAGTDVTLTLGAAESGLAPSVVISDVENDVSGWDGSTLTVQRVDSGGAADGCAHDVFSFVSVDNFVVNGSGITHGADSNGTLSTTGGTQFATWSYTTADGKLLISFDSDATTALVQEVASSIGYENATPYGDAVIEFSLYDGMITTKSEVTVTSNIIHVTQTDYDTDGDAADGLSLYEALAIAKDGDTILLHDGVYRGQFDITKAVTIDALNGENGNVVIESPDADDLVQVLPDMMTNNGRWRMPVLNVNTSGDAGTVTIKNITVDGRDQGLADGFANNKDLLGIGIVNSNVLIDNVSLSNFRCEDSGEWGWGENFPIMAEADSSLSSVVNVTIQNSDISNFQKTGIVGWGPMLNLTVDSTTITGSGTAGVAGQNGIQVGSGGLRTGTTATITNNTITNFGFLSSVYAASGVLIVNAGDLTITGNTFEGTADGSGRFSGVGINDVLNGTIEMNVSGNTFTNADYGILNEAYITHILTVGTNDFSGATIAVHDSYIIADPSTELPFDNATTISIHSTASPAVGAVAYYLYDGDDSFTDTGSVDSVVYGGGGDDTITTGSGDDVLAGGLGDDTLTGGAGEDVFLFQAQETVPEAPTVVVYDITDFGVDTITDMTQSDAIRVTGADFSDHIVLEGDGTNVEAASMQVSYDSGTNTTSLFIDTDGSDGADLQINLSGEFSASQFGFNGADIFIGAPTLDLNGAGGGTDVSVTLASAATGLIPAVEISDAENDIAGWNGASLTVQRVDSSGNADGSEYDVFGFAAASGITVTGSITEGADSNGTLSSGGTSFATWSYSSADGKLTIDFNGNATTALVQSAAEAISYTNDTPFGDANIQVTLDDGVRTVTSEVTVTSNIIHVTQTDFDTDGDAADGFSLAEALAMAQDGDTILIHEGVYRGQFSITKAVTIDAFQGGNVVIESPDTADLQAVNPTELTNNGRWRMPVINVDTNGSAGTVIIKNITIDGRDQAVMDLNNGSGDFIGIGIANSNVVVDGVTIKNIRSSDSDMWGESENYGILAEAGSALFTPVSVTVTNSDIYNYQKTGIVGWGPNLDITITDNDITGAGVDGTCGQNGIQIGSSNTDRYGTTATITGNTISDLGFENNVYGATGIILRQTGDVTVSDNTISGTVDGSGNCAGVTVYQGLNGVTITVEDNVFNNTDYAIFNEFQSSGVILNVNGNDFSGSVLAILDSHGLPDTVWGNNTFGSSATSLTVNSSGTPMSGKLSYYLFDGDDTLTDTGSVDSVIYGGGGNDTLTAGSGDDILVGGLGDDTLTGGDGNDVFLFEAVEYYPESTTEVMYNVTDFGTDLIKDFSEDDIIRISGADFDNHNAVAGNGTNVLADTMQVSYDSGTDKTTLYIDTDGINGADLVVKLDGEFEATDFLMSGTDIRYEVNVAPTVSLTALGGTSDQTTTAPIALFDASAADTGNNSQTFSSLTLTVEGVEDAAEYIVIDSVEIALTNGNSVSVAGGTASVALVNGTATLVLSGLALSNSQILSLIDSIAYTNDEDEPTIGDRVITLTEIKDSGNAANTVTPNIASTVSVNLYSEPELTVTGSDVTFTEKGEDAVSLFEITAADTGDSGQTFTGIRLTVTNVADATEYLVIGGAEVALVNGTSVSVAGGTASVTVVNGTATLVLSGIDLDNTEMAALVGGISYLNTDTTLTAGDRVITITEVTDSGTVSNVSTPNVSATVSVEDLFTIPTVTVAAAGGTLAYAATTPVDLFGTVTSADTGDEGESFTGLKLTVTNVSDSTEIITIGGVDVALTNGTSVSVAGGTASVTVVNGTATVTLTGLDLDAAELGTLVDGAAYKNTGITPTGGNRVVTLTEISDSGAENNTVTPNVSSTVSVTASPAITNAAFNAAAGVITVTGTGLAAGDVIDATKLTLTGEGGNTYTLAGTYTVAATANGFSLTLTETDLLNVKGILNSNGTTAGGSGTFNLAAASGWSVTKPAAADASNAVTVSGSASPAVSSATYNAETGVITVTGSNFVKQPGAANDIDVTKFTFTGQGGSVTLSTTSKVETSSGSTFSVTLSTADKALVNALLDKNGTASSGGTAYNLSLADDWNGPVTGGNTADTTNPITVSGVKVVETVDGVAVTTETTTVTQTYTDLNGNTVTREVETETVTVAPVTDTRVNQEGPAATAEIPLFWGESSRTEWATVASLPVGVGIATSGVRSPVDNRTLNDAIGDLLYYIDTTAPTTDGARTGMLAGGSGFLQTLSDSTDTLIVNKVTLTVAGTDVPATPVVISGTANSVTTPAGTATPKEAIVIDASALPAGTHLDLQNIEFAVIIGSGITVRGGDGANIVFAGEGSQNILLGADDDELHAGDGDDFVGSLAGNDRIFGEGGNDRMSGGDGNDFMHGGDGMDTVVYSGNMKDYIITRDHGLTYISPVSNPSEKDVILNSEHIEFADGTYNIDNSDELTYVASLYTQILGRQPEVDGFQYWADLVEDHNLSVGDMTIWFMKSAEYETAAGVDFDTLSAADQVEQLYVALLGRPSDADGKAYWLSVLDSGHTIQDVAEGFVTSVEMQGVYNLPDDWNFFS</sequence>